<dbReference type="Proteomes" id="UP000595046">
    <property type="component" value="Chromosome"/>
</dbReference>
<keyword evidence="3" id="KW-1185">Reference proteome</keyword>
<proteinExistence type="predicted"/>
<evidence type="ECO:0000313" key="3">
    <source>
        <dbReference type="Proteomes" id="UP000595046"/>
    </source>
</evidence>
<reference evidence="3" key="1">
    <citation type="submission" date="2020-02" db="EMBL/GenBank/DDBJ databases">
        <title>Streptomyces sp. ASO4wet.</title>
        <authorList>
            <person name="Risdian C."/>
            <person name="Landwehr W."/>
            <person name="Schupp P."/>
            <person name="Wink J."/>
        </authorList>
    </citation>
    <scope>NUCLEOTIDE SEQUENCE [LARGE SCALE GENOMIC DNA]</scope>
    <source>
        <strain evidence="3">ASO4wet</strain>
    </source>
</reference>
<name>A0A7T1WQQ9_9ACTN</name>
<protein>
    <submittedName>
        <fullName evidence="2">Uncharacterized protein</fullName>
    </submittedName>
</protein>
<dbReference type="RefSeq" id="WP_197348687.1">
    <property type="nucleotide sequence ID" value="NZ_CP048882.1"/>
</dbReference>
<organism evidence="2 3">
    <name type="scientific">Streptomyces bathyalis</name>
    <dbReference type="NCBI Taxonomy" id="2710756"/>
    <lineage>
        <taxon>Bacteria</taxon>
        <taxon>Bacillati</taxon>
        <taxon>Actinomycetota</taxon>
        <taxon>Actinomycetes</taxon>
        <taxon>Kitasatosporales</taxon>
        <taxon>Streptomycetaceae</taxon>
        <taxon>Streptomyces</taxon>
    </lineage>
</organism>
<dbReference type="AlphaFoldDB" id="A0A7T1WQQ9"/>
<feature type="region of interest" description="Disordered" evidence="1">
    <location>
        <begin position="188"/>
        <end position="224"/>
    </location>
</feature>
<dbReference type="KEGG" id="sbat:G4Z16_00930"/>
<evidence type="ECO:0000313" key="2">
    <source>
        <dbReference type="EMBL" id="QPP05187.1"/>
    </source>
</evidence>
<sequence>MSTGQDPQPEPQFFVQDYITISRDHRTQLVIALGGNDKAAGILQTTGHFLPAPGPLGTYHRQPHTLPVDEQRRGATAAAQHLLLAGFSVHLDPALDVLSTVDSDRAAAHRYLAQLAGRAAAAADDRGVAEVLTELVAPNDGMLPRTLMTLVSAWAPWTRRLEAAGQEPVLPEGLMNAASSISRQAWQIEQIRNKAATRPSTDAAPHRPASAPPQADRNRPQHKR</sequence>
<accession>A0A7T1WQQ9</accession>
<evidence type="ECO:0000256" key="1">
    <source>
        <dbReference type="SAM" id="MobiDB-lite"/>
    </source>
</evidence>
<gene>
    <name evidence="2" type="ORF">G4Z16_00930</name>
</gene>
<dbReference type="EMBL" id="CP048882">
    <property type="protein sequence ID" value="QPP05187.1"/>
    <property type="molecule type" value="Genomic_DNA"/>
</dbReference>